<feature type="transmembrane region" description="Helical" evidence="1">
    <location>
        <begin position="15"/>
        <end position="39"/>
    </location>
</feature>
<keyword evidence="1" id="KW-1133">Transmembrane helix</keyword>
<organism evidence="2 3">
    <name type="scientific">Methanimicrococcus hacksteinii</name>
    <dbReference type="NCBI Taxonomy" id="3028293"/>
    <lineage>
        <taxon>Archaea</taxon>
        <taxon>Methanobacteriati</taxon>
        <taxon>Methanobacteriota</taxon>
        <taxon>Stenosarchaea group</taxon>
        <taxon>Methanomicrobia</taxon>
        <taxon>Methanosarcinales</taxon>
        <taxon>Methanosarcinaceae</taxon>
        <taxon>Methanimicrococcus</taxon>
    </lineage>
</organism>
<evidence type="ECO:0000256" key="1">
    <source>
        <dbReference type="SAM" id="Phobius"/>
    </source>
</evidence>
<keyword evidence="1" id="KW-0472">Membrane</keyword>
<comment type="caution">
    <text evidence="2">The sequence shown here is derived from an EMBL/GenBank/DDBJ whole genome shotgun (WGS) entry which is preliminary data.</text>
</comment>
<keyword evidence="3" id="KW-1185">Reference proteome</keyword>
<evidence type="ECO:0000313" key="2">
    <source>
        <dbReference type="EMBL" id="MDV0444483.1"/>
    </source>
</evidence>
<keyword evidence="1" id="KW-0812">Transmembrane</keyword>
<dbReference type="EMBL" id="JAWDKC010000001">
    <property type="protein sequence ID" value="MDV0444483.1"/>
    <property type="molecule type" value="Genomic_DNA"/>
</dbReference>
<sequence>MISIKTKNRLFCSALLHLCMLPLFYLCVLLLYLCVLPLLSAQRDAFPCASSHSYHIRSLRERGHRLPYCFRLHSYLTVSVCCRYLIVCVCTDYLADSVNTVADLPACQLPPPLCRARTAQFLKQIQNYPIPRFRIVFKIILSHDFESYSKPSLDFESNSKNGHFRLLILFTIRSFFLIAASAAVSIPFFISSKSGGVFSPMTFFSGV</sequence>
<gene>
    <name evidence="2" type="ORF">MmiAt1_00080</name>
</gene>
<evidence type="ECO:0008006" key="4">
    <source>
        <dbReference type="Google" id="ProtNLM"/>
    </source>
</evidence>
<accession>A0ABU3VM33</accession>
<name>A0ABU3VM33_9EURY</name>
<dbReference type="Proteomes" id="UP001272052">
    <property type="component" value="Unassembled WGS sequence"/>
</dbReference>
<evidence type="ECO:0000313" key="3">
    <source>
        <dbReference type="Proteomes" id="UP001272052"/>
    </source>
</evidence>
<reference evidence="2 3" key="1">
    <citation type="submission" date="2023-06" db="EMBL/GenBank/DDBJ databases">
        <title>Genome sequence of Methanimicrococcus sp. At1.</title>
        <authorList>
            <person name="Protasov E."/>
            <person name="Platt K."/>
            <person name="Poehlein A."/>
            <person name="Daniel R."/>
            <person name="Brune A."/>
        </authorList>
    </citation>
    <scope>NUCLEOTIDE SEQUENCE [LARGE SCALE GENOMIC DNA]</scope>
    <source>
        <strain evidence="2 3">At1</strain>
    </source>
</reference>
<proteinExistence type="predicted"/>
<protein>
    <recommendedName>
        <fullName evidence="4">Transmembrane protein</fullName>
    </recommendedName>
</protein>
<feature type="transmembrane region" description="Helical" evidence="1">
    <location>
        <begin position="166"/>
        <end position="190"/>
    </location>
</feature>